<comment type="caution">
    <text evidence="2">The sequence shown here is derived from an EMBL/GenBank/DDBJ whole genome shotgun (WGS) entry which is preliminary data.</text>
</comment>
<sequence>MESSKNSKATPTKRTASNCSNNVGFTKSNAKQVYKNKSMHNDYFEDKEEIDEVYDSEDYY</sequence>
<name>A0A3D2X7C1_9FIRM</name>
<dbReference type="Proteomes" id="UP000262969">
    <property type="component" value="Unassembled WGS sequence"/>
</dbReference>
<reference evidence="2 3" key="1">
    <citation type="journal article" date="2018" name="Nat. Biotechnol.">
        <title>A standardized bacterial taxonomy based on genome phylogeny substantially revises the tree of life.</title>
        <authorList>
            <person name="Parks D.H."/>
            <person name="Chuvochina M."/>
            <person name="Waite D.W."/>
            <person name="Rinke C."/>
            <person name="Skarshewski A."/>
            <person name="Chaumeil P.A."/>
            <person name="Hugenholtz P."/>
        </authorList>
    </citation>
    <scope>NUCLEOTIDE SEQUENCE [LARGE SCALE GENOMIC DNA]</scope>
    <source>
        <strain evidence="2">UBA11728</strain>
    </source>
</reference>
<dbReference type="EMBL" id="DPVV01000295">
    <property type="protein sequence ID" value="HCL02533.1"/>
    <property type="molecule type" value="Genomic_DNA"/>
</dbReference>
<organism evidence="2 3">
    <name type="scientific">Lachnoclostridium phytofermentans</name>
    <dbReference type="NCBI Taxonomy" id="66219"/>
    <lineage>
        <taxon>Bacteria</taxon>
        <taxon>Bacillati</taxon>
        <taxon>Bacillota</taxon>
        <taxon>Clostridia</taxon>
        <taxon>Lachnospirales</taxon>
        <taxon>Lachnospiraceae</taxon>
    </lineage>
</organism>
<dbReference type="AlphaFoldDB" id="A0A3D2X7C1"/>
<proteinExistence type="predicted"/>
<evidence type="ECO:0000256" key="1">
    <source>
        <dbReference type="SAM" id="MobiDB-lite"/>
    </source>
</evidence>
<gene>
    <name evidence="2" type="ORF">DHW61_08980</name>
</gene>
<accession>A0A3D2X7C1</accession>
<evidence type="ECO:0000313" key="3">
    <source>
        <dbReference type="Proteomes" id="UP000262969"/>
    </source>
</evidence>
<feature type="region of interest" description="Disordered" evidence="1">
    <location>
        <begin position="1"/>
        <end position="27"/>
    </location>
</feature>
<protein>
    <submittedName>
        <fullName evidence="2">Uncharacterized protein</fullName>
    </submittedName>
</protein>
<evidence type="ECO:0000313" key="2">
    <source>
        <dbReference type="EMBL" id="HCL02533.1"/>
    </source>
</evidence>